<sequence>MVRKNVPKRYLKKKLVINLISIAPPASPAMVLDIIPRCTLQADMVIQDSVAYSLAMELNLTLEAQ</sequence>
<name>A0A1R3IZQ8_COCAP</name>
<accession>A0A1R3IZQ8</accession>
<gene>
    <name evidence="1" type="ORF">CCACVL1_08562</name>
</gene>
<dbReference type="AlphaFoldDB" id="A0A1R3IZQ8"/>
<comment type="caution">
    <text evidence="1">The sequence shown here is derived from an EMBL/GenBank/DDBJ whole genome shotgun (WGS) entry which is preliminary data.</text>
</comment>
<protein>
    <submittedName>
        <fullName evidence="1">Uncharacterized protein</fullName>
    </submittedName>
</protein>
<organism evidence="1 2">
    <name type="scientific">Corchorus capsularis</name>
    <name type="common">Jute</name>
    <dbReference type="NCBI Taxonomy" id="210143"/>
    <lineage>
        <taxon>Eukaryota</taxon>
        <taxon>Viridiplantae</taxon>
        <taxon>Streptophyta</taxon>
        <taxon>Embryophyta</taxon>
        <taxon>Tracheophyta</taxon>
        <taxon>Spermatophyta</taxon>
        <taxon>Magnoliopsida</taxon>
        <taxon>eudicotyledons</taxon>
        <taxon>Gunneridae</taxon>
        <taxon>Pentapetalae</taxon>
        <taxon>rosids</taxon>
        <taxon>malvids</taxon>
        <taxon>Malvales</taxon>
        <taxon>Malvaceae</taxon>
        <taxon>Grewioideae</taxon>
        <taxon>Apeibeae</taxon>
        <taxon>Corchorus</taxon>
    </lineage>
</organism>
<proteinExistence type="predicted"/>
<dbReference type="EMBL" id="AWWV01009090">
    <property type="protein sequence ID" value="OMO88061.1"/>
    <property type="molecule type" value="Genomic_DNA"/>
</dbReference>
<dbReference type="Proteomes" id="UP000188268">
    <property type="component" value="Unassembled WGS sequence"/>
</dbReference>
<evidence type="ECO:0000313" key="1">
    <source>
        <dbReference type="EMBL" id="OMO88061.1"/>
    </source>
</evidence>
<evidence type="ECO:0000313" key="2">
    <source>
        <dbReference type="Proteomes" id="UP000188268"/>
    </source>
</evidence>
<reference evidence="1 2" key="1">
    <citation type="submission" date="2013-09" db="EMBL/GenBank/DDBJ databases">
        <title>Corchorus capsularis genome sequencing.</title>
        <authorList>
            <person name="Alam M."/>
            <person name="Haque M.S."/>
            <person name="Islam M.S."/>
            <person name="Emdad E.M."/>
            <person name="Islam M.M."/>
            <person name="Ahmed B."/>
            <person name="Halim A."/>
            <person name="Hossen Q.M.M."/>
            <person name="Hossain M.Z."/>
            <person name="Ahmed R."/>
            <person name="Khan M.M."/>
            <person name="Islam R."/>
            <person name="Rashid M.M."/>
            <person name="Khan S.A."/>
            <person name="Rahman M.S."/>
            <person name="Alam M."/>
        </authorList>
    </citation>
    <scope>NUCLEOTIDE SEQUENCE [LARGE SCALE GENOMIC DNA]</scope>
    <source>
        <strain evidence="2">cv. CVL-1</strain>
        <tissue evidence="1">Whole seedling</tissue>
    </source>
</reference>
<dbReference type="Gramene" id="OMO88061">
    <property type="protein sequence ID" value="OMO88061"/>
    <property type="gene ID" value="CCACVL1_08562"/>
</dbReference>
<keyword evidence="2" id="KW-1185">Reference proteome</keyword>